<keyword evidence="4 10" id="KW-0732">Signal</keyword>
<proteinExistence type="predicted"/>
<dbReference type="InterPro" id="IPR001611">
    <property type="entry name" value="Leu-rich_rpt"/>
</dbReference>
<dbReference type="InterPro" id="IPR046956">
    <property type="entry name" value="RLP23-like"/>
</dbReference>
<accession>A0AA88E0L6</accession>
<dbReference type="Pfam" id="PF08263">
    <property type="entry name" value="LRRNT_2"/>
    <property type="match status" value="1"/>
</dbReference>
<evidence type="ECO:0000256" key="9">
    <source>
        <dbReference type="ARBA" id="ARBA00023180"/>
    </source>
</evidence>
<dbReference type="Pfam" id="PF13855">
    <property type="entry name" value="LRR_8"/>
    <property type="match status" value="1"/>
</dbReference>
<keyword evidence="7" id="KW-0472">Membrane</keyword>
<sequence>MSRSSLHILIVLVAFLIYFSPGALGATSGGGEPRIRCKEEERQALLRIREDFYELEDGVLSSWGKEEERRECCEWIGIRCDNPSGHVIGLDLSPSTFGGHNDSPIRVACLRSSDVVLPPLLLNSSKVLAILDLSDNVRVSDSIFRWLLNYNYSLVYLDLHRCNLKGSIPKAFRNMSALTHLDLAYNNLEGSIPDYFGNMIALEHLDLGDNQQEGSIPESFVNMIALAHLGLHFNHLESSVPEYFGNLSTLAHLDIGKNNLEGSIRFVFLNYRV</sequence>
<dbReference type="Proteomes" id="UP001187192">
    <property type="component" value="Unassembled WGS sequence"/>
</dbReference>
<keyword evidence="9" id="KW-0325">Glycoprotein</keyword>
<dbReference type="AlphaFoldDB" id="A0AA88E0L6"/>
<evidence type="ECO:0000256" key="1">
    <source>
        <dbReference type="ARBA" id="ARBA00004479"/>
    </source>
</evidence>
<evidence type="ECO:0000256" key="2">
    <source>
        <dbReference type="ARBA" id="ARBA00022614"/>
    </source>
</evidence>
<name>A0AA88E0L6_FICCA</name>
<keyword evidence="5" id="KW-0677">Repeat</keyword>
<evidence type="ECO:0000256" key="3">
    <source>
        <dbReference type="ARBA" id="ARBA00022692"/>
    </source>
</evidence>
<dbReference type="EMBL" id="BTGU01000237">
    <property type="protein sequence ID" value="GMN65471.1"/>
    <property type="molecule type" value="Genomic_DNA"/>
</dbReference>
<evidence type="ECO:0000256" key="10">
    <source>
        <dbReference type="SAM" id="SignalP"/>
    </source>
</evidence>
<evidence type="ECO:0000256" key="6">
    <source>
        <dbReference type="ARBA" id="ARBA00022989"/>
    </source>
</evidence>
<dbReference type="PANTHER" id="PTHR48063">
    <property type="entry name" value="LRR RECEPTOR-LIKE KINASE"/>
    <property type="match status" value="1"/>
</dbReference>
<dbReference type="InterPro" id="IPR032675">
    <property type="entry name" value="LRR_dom_sf"/>
</dbReference>
<dbReference type="Gene3D" id="3.80.10.10">
    <property type="entry name" value="Ribonuclease Inhibitor"/>
    <property type="match status" value="2"/>
</dbReference>
<dbReference type="GO" id="GO:0016020">
    <property type="term" value="C:membrane"/>
    <property type="evidence" value="ECO:0007669"/>
    <property type="project" value="UniProtKB-SubCell"/>
</dbReference>
<evidence type="ECO:0000313" key="13">
    <source>
        <dbReference type="EMBL" id="GMN65480.1"/>
    </source>
</evidence>
<dbReference type="InterPro" id="IPR013210">
    <property type="entry name" value="LRR_N_plant-typ"/>
</dbReference>
<keyword evidence="14" id="KW-1185">Reference proteome</keyword>
<keyword evidence="2" id="KW-0433">Leucine-rich repeat</keyword>
<evidence type="ECO:0000256" key="7">
    <source>
        <dbReference type="ARBA" id="ARBA00023136"/>
    </source>
</evidence>
<reference evidence="12" key="1">
    <citation type="submission" date="2023-07" db="EMBL/GenBank/DDBJ databases">
        <title>draft genome sequence of fig (Ficus carica).</title>
        <authorList>
            <person name="Takahashi T."/>
            <person name="Nishimura K."/>
        </authorList>
    </citation>
    <scope>NUCLEOTIDE SEQUENCE</scope>
</reference>
<evidence type="ECO:0000313" key="14">
    <source>
        <dbReference type="Proteomes" id="UP001187192"/>
    </source>
</evidence>
<feature type="signal peptide" evidence="10">
    <location>
        <begin position="1"/>
        <end position="25"/>
    </location>
</feature>
<keyword evidence="6" id="KW-1133">Transmembrane helix</keyword>
<keyword evidence="8" id="KW-0675">Receptor</keyword>
<dbReference type="SUPFAM" id="SSF52058">
    <property type="entry name" value="L domain-like"/>
    <property type="match status" value="1"/>
</dbReference>
<evidence type="ECO:0000259" key="11">
    <source>
        <dbReference type="Pfam" id="PF08263"/>
    </source>
</evidence>
<dbReference type="EMBL" id="BTGU01000238">
    <property type="protein sequence ID" value="GMN65480.1"/>
    <property type="molecule type" value="Genomic_DNA"/>
</dbReference>
<evidence type="ECO:0000256" key="4">
    <source>
        <dbReference type="ARBA" id="ARBA00022729"/>
    </source>
</evidence>
<keyword evidence="3" id="KW-0812">Transmembrane</keyword>
<feature type="chain" id="PRO_5041891671" description="Leucine-rich repeat-containing N-terminal plant-type domain-containing protein" evidence="10">
    <location>
        <begin position="26"/>
        <end position="273"/>
    </location>
</feature>
<evidence type="ECO:0000256" key="5">
    <source>
        <dbReference type="ARBA" id="ARBA00022737"/>
    </source>
</evidence>
<dbReference type="PANTHER" id="PTHR48063:SF112">
    <property type="entry name" value="RECEPTOR LIKE PROTEIN 30-LIKE"/>
    <property type="match status" value="1"/>
</dbReference>
<comment type="subcellular location">
    <subcellularLocation>
        <location evidence="1">Membrane</location>
        <topology evidence="1">Single-pass type I membrane protein</topology>
    </subcellularLocation>
</comment>
<feature type="domain" description="Leucine-rich repeat-containing N-terminal plant-type" evidence="11">
    <location>
        <begin position="40"/>
        <end position="81"/>
    </location>
</feature>
<evidence type="ECO:0000256" key="8">
    <source>
        <dbReference type="ARBA" id="ARBA00023170"/>
    </source>
</evidence>
<comment type="caution">
    <text evidence="12">The sequence shown here is derived from an EMBL/GenBank/DDBJ whole genome shotgun (WGS) entry which is preliminary data.</text>
</comment>
<gene>
    <name evidence="12" type="ORF">TIFTF001_034532</name>
    <name evidence="13" type="ORF">TIFTF001_034553</name>
</gene>
<protein>
    <recommendedName>
        <fullName evidence="11">Leucine-rich repeat-containing N-terminal plant-type domain-containing protein</fullName>
    </recommendedName>
</protein>
<organism evidence="12 14">
    <name type="scientific">Ficus carica</name>
    <name type="common">Common fig</name>
    <dbReference type="NCBI Taxonomy" id="3494"/>
    <lineage>
        <taxon>Eukaryota</taxon>
        <taxon>Viridiplantae</taxon>
        <taxon>Streptophyta</taxon>
        <taxon>Embryophyta</taxon>
        <taxon>Tracheophyta</taxon>
        <taxon>Spermatophyta</taxon>
        <taxon>Magnoliopsida</taxon>
        <taxon>eudicotyledons</taxon>
        <taxon>Gunneridae</taxon>
        <taxon>Pentapetalae</taxon>
        <taxon>rosids</taxon>
        <taxon>fabids</taxon>
        <taxon>Rosales</taxon>
        <taxon>Moraceae</taxon>
        <taxon>Ficeae</taxon>
        <taxon>Ficus</taxon>
    </lineage>
</organism>
<evidence type="ECO:0000313" key="12">
    <source>
        <dbReference type="EMBL" id="GMN65471.1"/>
    </source>
</evidence>